<sequence>MPPSSHRMVLKFPQRWIEVLAQLGNWEKSSHGYLVPPAAWLAVHPATALGCSEISAAEIPPGSSANWSKGTVLLQSWMAALIEANGHQVAGRLETTQPMVEVQGIECDDWALSAICPAEYWLALTHEIQQKEHPLKPQERSALRQSIRDFLRIAIPPESPQVQQVALCAGWLEVLGLSEESHQESQSIEGLGQPPHGDYWHAIHHRREPDPGNASYWFRRISKHRLLQELEQLLPVANAAFPEKSSHTPVSSWNQATLLYRWEEFPEDDLPEQRYGRLLQWLEMSALIAANASSTHVLR</sequence>
<dbReference type="eggNOG" id="COG2442">
    <property type="taxonomic scope" value="Bacteria"/>
</dbReference>
<gene>
    <name evidence="1" type="ordered locus">Plim_0530</name>
</gene>
<keyword evidence="2" id="KW-1185">Reference proteome</keyword>
<dbReference type="KEGG" id="plm:Plim_0530"/>
<accession>D5SQC6</accession>
<organism evidence="1 2">
    <name type="scientific">Planctopirus limnophila (strain ATCC 43296 / DSM 3776 / IFAM 1008 / Mu 290)</name>
    <name type="common">Planctomyces limnophilus</name>
    <dbReference type="NCBI Taxonomy" id="521674"/>
    <lineage>
        <taxon>Bacteria</taxon>
        <taxon>Pseudomonadati</taxon>
        <taxon>Planctomycetota</taxon>
        <taxon>Planctomycetia</taxon>
        <taxon>Planctomycetales</taxon>
        <taxon>Planctomycetaceae</taxon>
        <taxon>Planctopirus</taxon>
    </lineage>
</organism>
<dbReference type="OrthoDB" id="370799at2"/>
<dbReference type="AlphaFoldDB" id="D5SQC6"/>
<dbReference type="EMBL" id="CP001744">
    <property type="protein sequence ID" value="ADG66378.1"/>
    <property type="molecule type" value="Genomic_DNA"/>
</dbReference>
<dbReference type="RefSeq" id="WP_013108809.1">
    <property type="nucleotide sequence ID" value="NC_014148.1"/>
</dbReference>
<dbReference type="Proteomes" id="UP000002220">
    <property type="component" value="Chromosome"/>
</dbReference>
<protein>
    <submittedName>
        <fullName evidence="1">Uncharacterized protein</fullName>
    </submittedName>
</protein>
<evidence type="ECO:0000313" key="2">
    <source>
        <dbReference type="Proteomes" id="UP000002220"/>
    </source>
</evidence>
<dbReference type="HOGENOM" id="CLU_930183_0_0_0"/>
<name>D5SQC6_PLAL2</name>
<proteinExistence type="predicted"/>
<evidence type="ECO:0000313" key="1">
    <source>
        <dbReference type="EMBL" id="ADG66378.1"/>
    </source>
</evidence>
<reference evidence="1 2" key="1">
    <citation type="journal article" date="2010" name="Stand. Genomic Sci.">
        <title>Complete genome sequence of Planctomyces limnophilus type strain (Mu 290).</title>
        <authorList>
            <person name="Labutti K."/>
            <person name="Sikorski J."/>
            <person name="Schneider S."/>
            <person name="Nolan M."/>
            <person name="Lucas S."/>
            <person name="Glavina Del Rio T."/>
            <person name="Tice H."/>
            <person name="Cheng J.F."/>
            <person name="Goodwin L."/>
            <person name="Pitluck S."/>
            <person name="Liolios K."/>
            <person name="Ivanova N."/>
            <person name="Mavromatis K."/>
            <person name="Mikhailova N."/>
            <person name="Pati A."/>
            <person name="Chen A."/>
            <person name="Palaniappan K."/>
            <person name="Land M."/>
            <person name="Hauser L."/>
            <person name="Chang Y.J."/>
            <person name="Jeffries C.D."/>
            <person name="Tindall B.J."/>
            <person name="Rohde M."/>
            <person name="Goker M."/>
            <person name="Woyke T."/>
            <person name="Bristow J."/>
            <person name="Eisen J.A."/>
            <person name="Markowitz V."/>
            <person name="Hugenholtz P."/>
            <person name="Kyrpides N.C."/>
            <person name="Klenk H.P."/>
            <person name="Lapidus A."/>
        </authorList>
    </citation>
    <scope>NUCLEOTIDE SEQUENCE [LARGE SCALE GENOMIC DNA]</scope>
    <source>
        <strain evidence="2">ATCC 43296 / DSM 3776 / IFAM 1008 / 290</strain>
    </source>
</reference>